<dbReference type="AlphaFoldDB" id="A0A0F9ZL52"/>
<dbReference type="EMBL" id="LBOW01000006">
    <property type="protein sequence ID" value="KKP44829.1"/>
    <property type="molecule type" value="Genomic_DNA"/>
</dbReference>
<evidence type="ECO:0008006" key="3">
    <source>
        <dbReference type="Google" id="ProtNLM"/>
    </source>
</evidence>
<proteinExistence type="predicted"/>
<accession>A0A0F9ZL52</accession>
<name>A0A0F9ZL52_9BACT</name>
<dbReference type="SUPFAM" id="SSF88723">
    <property type="entry name" value="PIN domain-like"/>
    <property type="match status" value="1"/>
</dbReference>
<dbReference type="InterPro" id="IPR029060">
    <property type="entry name" value="PIN-like_dom_sf"/>
</dbReference>
<organism evidence="1 2">
    <name type="scientific">Candidatus Woesebacteria bacterium GW2011_GWB1_33_22</name>
    <dbReference type="NCBI Taxonomy" id="1618566"/>
    <lineage>
        <taxon>Bacteria</taxon>
        <taxon>Candidatus Woeseibacteriota</taxon>
    </lineage>
</organism>
<comment type="caution">
    <text evidence="1">The sequence shown here is derived from an EMBL/GenBank/DDBJ whole genome shotgun (WGS) entry which is preliminary data.</text>
</comment>
<sequence length="143" mass="16511">MAKGRSTISLFLDSSVLFSATYSVIGGSSKLFTLKNIKLNVSKVVLHEVEKNVRQKLESYHLDRFFMLTSKLNILDNYLNDNLIKKAKKYIVEKDSVILAEFLNSNCKYLITLDKKDFLQEKVIKFVKPKKILTPKMFLEANK</sequence>
<protein>
    <recommendedName>
        <fullName evidence="3">PIN domain-containing protein</fullName>
    </recommendedName>
</protein>
<reference evidence="1 2" key="1">
    <citation type="journal article" date="2015" name="Nature">
        <title>rRNA introns, odd ribosomes, and small enigmatic genomes across a large radiation of phyla.</title>
        <authorList>
            <person name="Brown C.T."/>
            <person name="Hug L.A."/>
            <person name="Thomas B.C."/>
            <person name="Sharon I."/>
            <person name="Castelle C.J."/>
            <person name="Singh A."/>
            <person name="Wilkins M.J."/>
            <person name="Williams K.H."/>
            <person name="Banfield J.F."/>
        </authorList>
    </citation>
    <scope>NUCLEOTIDE SEQUENCE [LARGE SCALE GENOMIC DNA]</scope>
</reference>
<evidence type="ECO:0000313" key="2">
    <source>
        <dbReference type="Proteomes" id="UP000034778"/>
    </source>
</evidence>
<evidence type="ECO:0000313" key="1">
    <source>
        <dbReference type="EMBL" id="KKP44829.1"/>
    </source>
</evidence>
<gene>
    <name evidence="1" type="ORF">UR35_C0006G0064</name>
</gene>
<dbReference type="Proteomes" id="UP000034778">
    <property type="component" value="Unassembled WGS sequence"/>
</dbReference>
<dbReference type="STRING" id="1618566.UR35_C0006G0064"/>